<dbReference type="RefSeq" id="WP_136495732.1">
    <property type="nucleotide sequence ID" value="NZ_CP046052.1"/>
</dbReference>
<proteinExistence type="predicted"/>
<reference evidence="1 2" key="1">
    <citation type="submission" date="2019-11" db="EMBL/GenBank/DDBJ databases">
        <title>The genome sequence of Methylocystis heyeri.</title>
        <authorList>
            <person name="Oshkin I.Y."/>
            <person name="Miroshnikov K."/>
            <person name="Dedysh S.N."/>
        </authorList>
    </citation>
    <scope>NUCLEOTIDE SEQUENCE [LARGE SCALE GENOMIC DNA]</scope>
    <source>
        <strain evidence="1 2">H2</strain>
    </source>
</reference>
<protein>
    <submittedName>
        <fullName evidence="1">Uncharacterized protein</fullName>
    </submittedName>
</protein>
<evidence type="ECO:0000313" key="2">
    <source>
        <dbReference type="Proteomes" id="UP000309061"/>
    </source>
</evidence>
<dbReference type="OrthoDB" id="7572049at2"/>
<evidence type="ECO:0000313" key="1">
    <source>
        <dbReference type="EMBL" id="QGM45449.1"/>
    </source>
</evidence>
<gene>
    <name evidence="1" type="ORF">H2LOC_006930</name>
</gene>
<dbReference type="Proteomes" id="UP000309061">
    <property type="component" value="Chromosome"/>
</dbReference>
<name>A0A6B8KCP0_9HYPH</name>
<organism evidence="1 2">
    <name type="scientific">Methylocystis heyeri</name>
    <dbReference type="NCBI Taxonomy" id="391905"/>
    <lineage>
        <taxon>Bacteria</taxon>
        <taxon>Pseudomonadati</taxon>
        <taxon>Pseudomonadota</taxon>
        <taxon>Alphaproteobacteria</taxon>
        <taxon>Hyphomicrobiales</taxon>
        <taxon>Methylocystaceae</taxon>
        <taxon>Methylocystis</taxon>
    </lineage>
</organism>
<sequence>MKTTLIRTTSDGRAVEVIGAYICVDRDPVADRIVEIETHPNRKAILAAVPNATHMAGPLVLTAEEASAVRGALAAAEPPITDPGAISKRISEAVGRRNRNAGIE</sequence>
<dbReference type="EMBL" id="CP046052">
    <property type="protein sequence ID" value="QGM45449.1"/>
    <property type="molecule type" value="Genomic_DNA"/>
</dbReference>
<keyword evidence="2" id="KW-1185">Reference proteome</keyword>
<dbReference type="KEGG" id="mhey:H2LOC_006930"/>
<accession>A0A6B8KCP0</accession>
<dbReference type="AlphaFoldDB" id="A0A6B8KCP0"/>